<proteinExistence type="predicted"/>
<comment type="caution">
    <text evidence="4">The sequence shown here is derived from an EMBL/GenBank/DDBJ whole genome shotgun (WGS) entry which is preliminary data.</text>
</comment>
<sequence length="295" mass="33411">MSELGLYLKEKREEQGLTLEELQKATKIQKRYLVAIEEGNYAVLPGAFYARAFVKSYSEALGLDPDEVFHTYGKELPHPVQQTSDLPSRSERLKPKRNQTAKKKSNVWSYLIGIVVIIVIALLIYVVVQGVTGGDSSGVEPEEAPSIEMDANEEDMSEENEEMDESTETNPNVDNEEEEQDKITEEEESEHSIELVSTENRRSTFHVEEMDDIDIDIELTGESYLDVKNEQGDIIQDLSQVTPGDTISLDVNGETYVQLNIGNSPNVIVRVNGEEVEYPIDTPHQYFIFTEEERE</sequence>
<evidence type="ECO:0000313" key="4">
    <source>
        <dbReference type="EMBL" id="MFC5628148.1"/>
    </source>
</evidence>
<dbReference type="RefSeq" id="WP_270897942.1">
    <property type="nucleotide sequence ID" value="NZ_WKJG01000072.1"/>
</dbReference>
<keyword evidence="2" id="KW-0812">Transmembrane</keyword>
<dbReference type="SUPFAM" id="SSF47413">
    <property type="entry name" value="lambda repressor-like DNA-binding domains"/>
    <property type="match status" value="1"/>
</dbReference>
<evidence type="ECO:0000259" key="3">
    <source>
        <dbReference type="PROSITE" id="PS50943"/>
    </source>
</evidence>
<dbReference type="InterPro" id="IPR050400">
    <property type="entry name" value="Bact_Cytoskel_RodZ"/>
</dbReference>
<reference evidence="5" key="1">
    <citation type="journal article" date="2019" name="Int. J. Syst. Evol. Microbiol.">
        <title>The Global Catalogue of Microorganisms (GCM) 10K type strain sequencing project: providing services to taxonomists for standard genome sequencing and annotation.</title>
        <authorList>
            <consortium name="The Broad Institute Genomics Platform"/>
            <consortium name="The Broad Institute Genome Sequencing Center for Infectious Disease"/>
            <person name="Wu L."/>
            <person name="Ma J."/>
        </authorList>
    </citation>
    <scope>NUCLEOTIDE SEQUENCE [LARGE SCALE GENOMIC DNA]</scope>
    <source>
        <strain evidence="5">CGMCC 1.15790</strain>
    </source>
</reference>
<dbReference type="PANTHER" id="PTHR34475">
    <property type="match status" value="1"/>
</dbReference>
<keyword evidence="2" id="KW-1133">Transmembrane helix</keyword>
<evidence type="ECO:0000256" key="1">
    <source>
        <dbReference type="SAM" id="MobiDB-lite"/>
    </source>
</evidence>
<name>A0ABW0U586_9BACI</name>
<evidence type="ECO:0000256" key="2">
    <source>
        <dbReference type="SAM" id="Phobius"/>
    </source>
</evidence>
<feature type="transmembrane region" description="Helical" evidence="2">
    <location>
        <begin position="107"/>
        <end position="128"/>
    </location>
</feature>
<keyword evidence="5" id="KW-1185">Reference proteome</keyword>
<feature type="compositionally biased region" description="Acidic residues" evidence="1">
    <location>
        <begin position="174"/>
        <end position="189"/>
    </location>
</feature>
<feature type="domain" description="HTH cro/C1-type" evidence="3">
    <location>
        <begin position="8"/>
        <end position="68"/>
    </location>
</feature>
<dbReference type="PROSITE" id="PS50943">
    <property type="entry name" value="HTH_CROC1"/>
    <property type="match status" value="1"/>
</dbReference>
<keyword evidence="2" id="KW-0472">Membrane</keyword>
<dbReference type="Pfam" id="PF13413">
    <property type="entry name" value="HTH_25"/>
    <property type="match status" value="1"/>
</dbReference>
<evidence type="ECO:0000313" key="5">
    <source>
        <dbReference type="Proteomes" id="UP001596143"/>
    </source>
</evidence>
<gene>
    <name evidence="4" type="ORF">ACFPTR_04465</name>
</gene>
<dbReference type="InterPro" id="IPR025194">
    <property type="entry name" value="RodZ-like_C"/>
</dbReference>
<protein>
    <submittedName>
        <fullName evidence="4">RodZ domain-containing protein</fullName>
    </submittedName>
</protein>
<dbReference type="InterPro" id="IPR001387">
    <property type="entry name" value="Cro/C1-type_HTH"/>
</dbReference>
<dbReference type="Pfam" id="PF13464">
    <property type="entry name" value="RodZ_C"/>
    <property type="match status" value="1"/>
</dbReference>
<feature type="region of interest" description="Disordered" evidence="1">
    <location>
        <begin position="76"/>
        <end position="98"/>
    </location>
</feature>
<dbReference type="Proteomes" id="UP001596143">
    <property type="component" value="Unassembled WGS sequence"/>
</dbReference>
<dbReference type="SMART" id="SM00530">
    <property type="entry name" value="HTH_XRE"/>
    <property type="match status" value="1"/>
</dbReference>
<dbReference type="PANTHER" id="PTHR34475:SF1">
    <property type="entry name" value="CYTOSKELETON PROTEIN RODZ"/>
    <property type="match status" value="1"/>
</dbReference>
<dbReference type="InterPro" id="IPR010982">
    <property type="entry name" value="Lambda_DNA-bd_dom_sf"/>
</dbReference>
<accession>A0ABW0U586</accession>
<feature type="compositionally biased region" description="Acidic residues" evidence="1">
    <location>
        <begin position="140"/>
        <end position="167"/>
    </location>
</feature>
<feature type="region of interest" description="Disordered" evidence="1">
    <location>
        <begin position="134"/>
        <end position="197"/>
    </location>
</feature>
<dbReference type="CDD" id="cd00093">
    <property type="entry name" value="HTH_XRE"/>
    <property type="match status" value="1"/>
</dbReference>
<organism evidence="4 5">
    <name type="scientific">Aliibacillus thermotolerans</name>
    <dbReference type="NCBI Taxonomy" id="1834418"/>
    <lineage>
        <taxon>Bacteria</taxon>
        <taxon>Bacillati</taxon>
        <taxon>Bacillota</taxon>
        <taxon>Bacilli</taxon>
        <taxon>Bacillales</taxon>
        <taxon>Bacillaceae</taxon>
        <taxon>Aliibacillus</taxon>
    </lineage>
</organism>
<dbReference type="EMBL" id="JBHSPF010000018">
    <property type="protein sequence ID" value="MFC5628148.1"/>
    <property type="molecule type" value="Genomic_DNA"/>
</dbReference>
<dbReference type="Gene3D" id="1.10.260.40">
    <property type="entry name" value="lambda repressor-like DNA-binding domains"/>
    <property type="match status" value="1"/>
</dbReference>